<dbReference type="InterPro" id="IPR023378">
    <property type="entry name" value="YheA/YmcA-like_dom_sf"/>
</dbReference>
<dbReference type="InterPro" id="IPR010368">
    <property type="entry name" value="Com_YlbF"/>
</dbReference>
<dbReference type="RefSeq" id="WP_063975314.1">
    <property type="nucleotide sequence ID" value="NZ_LQWZ01000035.1"/>
</dbReference>
<dbReference type="AlphaFoldDB" id="A0A177KKJ0"/>
<accession>A0A177KKJ0</accession>
<dbReference type="InterPro" id="IPR052767">
    <property type="entry name" value="Bact_com_dev_regulator"/>
</dbReference>
<dbReference type="SUPFAM" id="SSF158622">
    <property type="entry name" value="YheA/YmcA-like"/>
    <property type="match status" value="1"/>
</dbReference>
<name>A0A177KKJ0_9BACI</name>
<protein>
    <submittedName>
        <fullName evidence="1">Regulator</fullName>
    </submittedName>
</protein>
<dbReference type="PANTHER" id="PTHR38448:SF2">
    <property type="entry name" value="REGULATORY PROTEIN YLBF"/>
    <property type="match status" value="1"/>
</dbReference>
<gene>
    <name evidence="1" type="ORF">AWH48_10295</name>
</gene>
<dbReference type="Pfam" id="PF06133">
    <property type="entry name" value="Com_YlbF"/>
    <property type="match status" value="1"/>
</dbReference>
<dbReference type="EMBL" id="LQWZ01000035">
    <property type="protein sequence ID" value="OAH53664.1"/>
    <property type="molecule type" value="Genomic_DNA"/>
</dbReference>
<dbReference type="Proteomes" id="UP000077271">
    <property type="component" value="Unassembled WGS sequence"/>
</dbReference>
<evidence type="ECO:0000313" key="2">
    <source>
        <dbReference type="Proteomes" id="UP000077271"/>
    </source>
</evidence>
<comment type="caution">
    <text evidence="1">The sequence shown here is derived from an EMBL/GenBank/DDBJ whole genome shotgun (WGS) entry which is preliminary data.</text>
</comment>
<dbReference type="Gene3D" id="1.20.1500.10">
    <property type="entry name" value="YheA/YmcA-like"/>
    <property type="match status" value="1"/>
</dbReference>
<dbReference type="OrthoDB" id="2157513at2"/>
<evidence type="ECO:0000313" key="1">
    <source>
        <dbReference type="EMBL" id="OAH53664.1"/>
    </source>
</evidence>
<reference evidence="1 2" key="1">
    <citation type="submission" date="2016-01" db="EMBL/GenBank/DDBJ databases">
        <title>Investigation of taxonomic status of Bacillus aminovorans.</title>
        <authorList>
            <person name="Verma A."/>
            <person name="Pal Y."/>
            <person name="Krishnamurthi S."/>
        </authorList>
    </citation>
    <scope>NUCLEOTIDE SEQUENCE [LARGE SCALE GENOMIC DNA]</scope>
    <source>
        <strain evidence="1 2">DSM 4337</strain>
    </source>
</reference>
<dbReference type="PANTHER" id="PTHR38448">
    <property type="entry name" value="REGULATORY PROTEIN YLBF-RELATED"/>
    <property type="match status" value="1"/>
</dbReference>
<proteinExistence type="predicted"/>
<sequence>MIATTMELISAADAADELGEMILQSETAIKYRDCYKLLYTNESVKRKIFAFSRLKDHYEDVQRFGRYHPDYKKIMMETRQAKREMDMDEHVAAFRRAETELQQLLDDVSLIIARSVSDQVKVPGAGSVFSSACGSCGSSESGGSCGCSA</sequence>
<organism evidence="1 2">
    <name type="scientific">Domibacillus aminovorans</name>
    <dbReference type="NCBI Taxonomy" id="29332"/>
    <lineage>
        <taxon>Bacteria</taxon>
        <taxon>Bacillati</taxon>
        <taxon>Bacillota</taxon>
        <taxon>Bacilli</taxon>
        <taxon>Bacillales</taxon>
        <taxon>Bacillaceae</taxon>
        <taxon>Domibacillus</taxon>
    </lineage>
</organism>